<evidence type="ECO:0000256" key="2">
    <source>
        <dbReference type="ARBA" id="ARBA00022741"/>
    </source>
</evidence>
<evidence type="ECO:0000259" key="4">
    <source>
        <dbReference type="PROSITE" id="PS50893"/>
    </source>
</evidence>
<sequence>MTGEQKNIAPIIRAEALTKNFQGMVALNAFDFSVNEGEIVGLIGPNGSGKSTVVNLLTGVLAPTSGRVLIDGKDFTGAAPHVVARHGVVRTFQMIRLFPSLTVERNIVLALQEQSGPGYMSSFLNRRNAMAWHEKAACKARDMLALFEMEKHAHKLATDLSIGQQRMVELARGLATNPRIFILDEPAAGLSPINVDRLIEMIRRMRDEFGVTILLVEHVMRVVQAVCDRVVVLDYGQKVADGKPDVVVQDPKVIEAYIGLGRSSHA</sequence>
<dbReference type="InterPro" id="IPR003439">
    <property type="entry name" value="ABC_transporter-like_ATP-bd"/>
</dbReference>
<dbReference type="SMART" id="SM00382">
    <property type="entry name" value="AAA"/>
    <property type="match status" value="1"/>
</dbReference>
<evidence type="ECO:0000313" key="6">
    <source>
        <dbReference type="Proteomes" id="UP000245631"/>
    </source>
</evidence>
<proteinExistence type="predicted"/>
<dbReference type="PROSITE" id="PS50893">
    <property type="entry name" value="ABC_TRANSPORTER_2"/>
    <property type="match status" value="1"/>
</dbReference>
<dbReference type="GeneID" id="61049734"/>
<dbReference type="PANTHER" id="PTHR45772:SF9">
    <property type="entry name" value="CONSERVED COMPONENT OF ABC TRANSPORTER FOR NATURAL AMINO ACIDS"/>
    <property type="match status" value="1"/>
</dbReference>
<dbReference type="CDD" id="cd03219">
    <property type="entry name" value="ABC_Mj1267_LivG_branched"/>
    <property type="match status" value="1"/>
</dbReference>
<dbReference type="Proteomes" id="UP000245631">
    <property type="component" value="Unassembled WGS sequence"/>
</dbReference>
<dbReference type="GO" id="GO:0005524">
    <property type="term" value="F:ATP binding"/>
    <property type="evidence" value="ECO:0007669"/>
    <property type="project" value="UniProtKB-KW"/>
</dbReference>
<name>A0A8E2WGA1_RHILI</name>
<comment type="caution">
    <text evidence="5">The sequence shown here is derived from an EMBL/GenBank/DDBJ whole genome shotgun (WGS) entry which is preliminary data.</text>
</comment>
<dbReference type="Pfam" id="PF00005">
    <property type="entry name" value="ABC_tran"/>
    <property type="match status" value="1"/>
</dbReference>
<gene>
    <name evidence="5" type="ORF">C8D77_101385</name>
</gene>
<dbReference type="InterPro" id="IPR051120">
    <property type="entry name" value="ABC_AA/LPS_Transport"/>
</dbReference>
<dbReference type="InterPro" id="IPR032823">
    <property type="entry name" value="BCA_ABC_TP_C"/>
</dbReference>
<dbReference type="PANTHER" id="PTHR45772">
    <property type="entry name" value="CONSERVED COMPONENT OF ABC TRANSPORTER FOR NATURAL AMINO ACIDS-RELATED"/>
    <property type="match status" value="1"/>
</dbReference>
<evidence type="ECO:0000256" key="3">
    <source>
        <dbReference type="ARBA" id="ARBA00022840"/>
    </source>
</evidence>
<feature type="domain" description="ABC transporter" evidence="4">
    <location>
        <begin position="12"/>
        <end position="260"/>
    </location>
</feature>
<accession>A0A8E2WGA1</accession>
<keyword evidence="1" id="KW-0813">Transport</keyword>
<evidence type="ECO:0000256" key="1">
    <source>
        <dbReference type="ARBA" id="ARBA00022448"/>
    </source>
</evidence>
<dbReference type="RefSeq" id="WP_109658897.1">
    <property type="nucleotide sequence ID" value="NZ_QGGH01000001.1"/>
</dbReference>
<protein>
    <submittedName>
        <fullName evidence="5">Amino acid/amide ABC transporter ATP-binding protein 1 (HAAT family)</fullName>
    </submittedName>
</protein>
<keyword evidence="2" id="KW-0547">Nucleotide-binding</keyword>
<dbReference type="AlphaFoldDB" id="A0A8E2WGA1"/>
<dbReference type="InterPro" id="IPR003593">
    <property type="entry name" value="AAA+_ATPase"/>
</dbReference>
<dbReference type="GO" id="GO:0016887">
    <property type="term" value="F:ATP hydrolysis activity"/>
    <property type="evidence" value="ECO:0007669"/>
    <property type="project" value="InterPro"/>
</dbReference>
<dbReference type="Pfam" id="PF12399">
    <property type="entry name" value="BCA_ABC_TP_C"/>
    <property type="match status" value="1"/>
</dbReference>
<dbReference type="InterPro" id="IPR027417">
    <property type="entry name" value="P-loop_NTPase"/>
</dbReference>
<keyword evidence="3 5" id="KW-0067">ATP-binding</keyword>
<organism evidence="5 6">
    <name type="scientific">Rhizobium loti</name>
    <name type="common">Mesorhizobium loti</name>
    <dbReference type="NCBI Taxonomy" id="381"/>
    <lineage>
        <taxon>Bacteria</taxon>
        <taxon>Pseudomonadati</taxon>
        <taxon>Pseudomonadota</taxon>
        <taxon>Alphaproteobacteria</taxon>
        <taxon>Hyphomicrobiales</taxon>
        <taxon>Phyllobacteriaceae</taxon>
        <taxon>Mesorhizobium</taxon>
    </lineage>
</organism>
<dbReference type="Gene3D" id="3.40.50.300">
    <property type="entry name" value="P-loop containing nucleotide triphosphate hydrolases"/>
    <property type="match status" value="1"/>
</dbReference>
<dbReference type="SUPFAM" id="SSF52540">
    <property type="entry name" value="P-loop containing nucleoside triphosphate hydrolases"/>
    <property type="match status" value="1"/>
</dbReference>
<dbReference type="EMBL" id="QGGH01000001">
    <property type="protein sequence ID" value="PWJ93705.1"/>
    <property type="molecule type" value="Genomic_DNA"/>
</dbReference>
<reference evidence="5 6" key="1">
    <citation type="submission" date="2018-05" db="EMBL/GenBank/DDBJ databases">
        <title>Genomic Encyclopedia of Type Strains, Phase IV (KMG-IV): sequencing the most valuable type-strain genomes for metagenomic binning, comparative biology and taxonomic classification.</title>
        <authorList>
            <person name="Goeker M."/>
        </authorList>
    </citation>
    <scope>NUCLEOTIDE SEQUENCE [LARGE SCALE GENOMIC DNA]</scope>
    <source>
        <strain evidence="5 6">DSM 2626</strain>
    </source>
</reference>
<evidence type="ECO:0000313" key="5">
    <source>
        <dbReference type="EMBL" id="PWJ93705.1"/>
    </source>
</evidence>
<dbReference type="FunFam" id="3.40.50.300:FF:000421">
    <property type="entry name" value="Branched-chain amino acid ABC transporter ATP-binding protein"/>
    <property type="match status" value="1"/>
</dbReference>
<dbReference type="GO" id="GO:0005886">
    <property type="term" value="C:plasma membrane"/>
    <property type="evidence" value="ECO:0007669"/>
    <property type="project" value="TreeGrafter"/>
</dbReference>